<dbReference type="Gene3D" id="2.30.30.40">
    <property type="entry name" value="SH3 Domains"/>
    <property type="match status" value="2"/>
</dbReference>
<feature type="chain" id="PRO_5035234807" description="SH3b domain-containing protein" evidence="1">
    <location>
        <begin position="30"/>
        <end position="191"/>
    </location>
</feature>
<dbReference type="InterPro" id="IPR003646">
    <property type="entry name" value="SH3-like_bac-type"/>
</dbReference>
<reference evidence="3 4" key="1">
    <citation type="submission" date="2021-01" db="EMBL/GenBank/DDBJ databases">
        <title>Whole genome shotgun sequence of Planotetraspora phitsanulokensis NBRC 104273.</title>
        <authorList>
            <person name="Komaki H."/>
            <person name="Tamura T."/>
        </authorList>
    </citation>
    <scope>NUCLEOTIDE SEQUENCE [LARGE SCALE GENOMIC DNA]</scope>
    <source>
        <strain evidence="3 4">NBRC 104273</strain>
    </source>
</reference>
<feature type="signal peptide" evidence="1">
    <location>
        <begin position="1"/>
        <end position="29"/>
    </location>
</feature>
<feature type="domain" description="SH3b" evidence="2">
    <location>
        <begin position="52"/>
        <end position="104"/>
    </location>
</feature>
<evidence type="ECO:0000313" key="3">
    <source>
        <dbReference type="EMBL" id="GII35935.1"/>
    </source>
</evidence>
<name>A0A8J3U092_9ACTN</name>
<gene>
    <name evidence="3" type="ORF">Pph01_09380</name>
</gene>
<protein>
    <recommendedName>
        <fullName evidence="2">SH3b domain-containing protein</fullName>
    </recommendedName>
</protein>
<sequence>MNITKRVTPALAVCAAAGWLTVIATPAQATSASVHPAPACTYQLTNVKPGGYVNVRTAPALNSRPVGTLRASGGRLTGGCASTRGWIAVRSSNGRSGWAYAHYLRRSTPTHRTTTTRPSLACTYQVANVRRSSYLNVRTAPGVGARRIGALRVSDGRFAGGCTSSRGWIAVKSSNARSGWASAYYLHKVAG</sequence>
<keyword evidence="1" id="KW-0732">Signal</keyword>
<organism evidence="3 4">
    <name type="scientific">Planotetraspora phitsanulokensis</name>
    <dbReference type="NCBI Taxonomy" id="575192"/>
    <lineage>
        <taxon>Bacteria</taxon>
        <taxon>Bacillati</taxon>
        <taxon>Actinomycetota</taxon>
        <taxon>Actinomycetes</taxon>
        <taxon>Streptosporangiales</taxon>
        <taxon>Streptosporangiaceae</taxon>
        <taxon>Planotetraspora</taxon>
    </lineage>
</organism>
<dbReference type="AlphaFoldDB" id="A0A8J3U092"/>
<accession>A0A8J3U092</accession>
<evidence type="ECO:0000259" key="2">
    <source>
        <dbReference type="Pfam" id="PF08239"/>
    </source>
</evidence>
<comment type="caution">
    <text evidence="3">The sequence shown here is derived from an EMBL/GenBank/DDBJ whole genome shotgun (WGS) entry which is preliminary data.</text>
</comment>
<dbReference type="Proteomes" id="UP000622547">
    <property type="component" value="Unassembled WGS sequence"/>
</dbReference>
<dbReference type="RefSeq" id="WP_204071648.1">
    <property type="nucleotide sequence ID" value="NZ_BAABHI010000012.1"/>
</dbReference>
<keyword evidence="4" id="KW-1185">Reference proteome</keyword>
<evidence type="ECO:0000256" key="1">
    <source>
        <dbReference type="SAM" id="SignalP"/>
    </source>
</evidence>
<evidence type="ECO:0000313" key="4">
    <source>
        <dbReference type="Proteomes" id="UP000622547"/>
    </source>
</evidence>
<proteinExistence type="predicted"/>
<dbReference type="Pfam" id="PF08239">
    <property type="entry name" value="SH3_3"/>
    <property type="match status" value="1"/>
</dbReference>
<dbReference type="EMBL" id="BOOP01000003">
    <property type="protein sequence ID" value="GII35935.1"/>
    <property type="molecule type" value="Genomic_DNA"/>
</dbReference>